<sequence length="156" mass="18045">MSIEVGKKAPEFTLMANTGEEVTLSNYKGKNVILYFYPKDMTPGCTTEACDFRDRHESFKEVNAVILGVSPDPVDRHKKFIEKHGLPFLLLADEDHKAAEDYDVWKLKKNFGKEYMGIERSTFVIDKEGTLVKEWRKVRVKDHVEEALQYIKENLS</sequence>
<accession>A0A366XQC5</accession>
<dbReference type="PROSITE" id="PS51352">
    <property type="entry name" value="THIOREDOXIN_2"/>
    <property type="match status" value="1"/>
</dbReference>
<dbReference type="Gene3D" id="3.40.30.10">
    <property type="entry name" value="Glutaredoxin"/>
    <property type="match status" value="1"/>
</dbReference>
<keyword evidence="8" id="KW-0676">Redox-active center</keyword>
<dbReference type="EC" id="1.11.1.24" evidence="3"/>
<protein>
    <recommendedName>
        <fullName evidence="3">thioredoxin-dependent peroxiredoxin</fullName>
        <ecNumber evidence="3">1.11.1.24</ecNumber>
    </recommendedName>
    <alternativeName>
        <fullName evidence="11">Bacterioferritin comigratory protein</fullName>
    </alternativeName>
    <alternativeName>
        <fullName evidence="9">Thioredoxin peroxidase</fullName>
    </alternativeName>
</protein>
<evidence type="ECO:0000256" key="1">
    <source>
        <dbReference type="ARBA" id="ARBA00003330"/>
    </source>
</evidence>
<dbReference type="NCBIfam" id="NF006960">
    <property type="entry name" value="PRK09437.1"/>
    <property type="match status" value="1"/>
</dbReference>
<dbReference type="PANTHER" id="PTHR42801:SF4">
    <property type="entry name" value="AHPC_TSA FAMILY PROTEIN"/>
    <property type="match status" value="1"/>
</dbReference>
<proteinExistence type="inferred from homology"/>
<dbReference type="Proteomes" id="UP000253314">
    <property type="component" value="Unassembled WGS sequence"/>
</dbReference>
<keyword evidence="7" id="KW-1015">Disulfide bond</keyword>
<comment type="subunit">
    <text evidence="2">Monomer.</text>
</comment>
<keyword evidence="6 15" id="KW-0560">Oxidoreductase</keyword>
<dbReference type="OrthoDB" id="9812811at2"/>
<evidence type="ECO:0000256" key="10">
    <source>
        <dbReference type="ARBA" id="ARBA00038489"/>
    </source>
</evidence>
<dbReference type="InterPro" id="IPR050924">
    <property type="entry name" value="Peroxiredoxin_BCP/PrxQ"/>
</dbReference>
<evidence type="ECO:0000259" key="14">
    <source>
        <dbReference type="PROSITE" id="PS51352"/>
    </source>
</evidence>
<evidence type="ECO:0000313" key="15">
    <source>
        <dbReference type="EMBL" id="RBW68117.1"/>
    </source>
</evidence>
<dbReference type="RefSeq" id="WP_113807452.1">
    <property type="nucleotide sequence ID" value="NZ_QOCW01000024.1"/>
</dbReference>
<dbReference type="FunFam" id="3.40.30.10:FF:000007">
    <property type="entry name" value="Thioredoxin-dependent thiol peroxidase"/>
    <property type="match status" value="1"/>
</dbReference>
<evidence type="ECO:0000256" key="6">
    <source>
        <dbReference type="ARBA" id="ARBA00023002"/>
    </source>
</evidence>
<gene>
    <name evidence="15" type="ORF">DS031_18025</name>
</gene>
<reference evidence="15 16" key="1">
    <citation type="submission" date="2018-07" db="EMBL/GenBank/DDBJ databases">
        <title>Lottiidibacillus patelloidae gen. nov., sp. nov., isolated from the intestinal tract of a marine limpet and the reclassification of B. taeanensis BH030017T, B. algicola KMM 3737T and B. hwajinpoensis SW-72T as genus Lottiidibacillus.</title>
        <authorList>
            <person name="Liu R."/>
            <person name="Huang Z."/>
        </authorList>
    </citation>
    <scope>NUCLEOTIDE SEQUENCE [LARGE SCALE GENOMIC DNA]</scope>
    <source>
        <strain evidence="15 16">BH030017</strain>
    </source>
</reference>
<keyword evidence="5" id="KW-0049">Antioxidant</keyword>
<dbReference type="InterPro" id="IPR013766">
    <property type="entry name" value="Thioredoxin_domain"/>
</dbReference>
<feature type="active site" description="Cysteine sulfenic acid (-SOH) intermediate; for peroxidase activity" evidence="13">
    <location>
        <position position="45"/>
    </location>
</feature>
<dbReference type="PIRSF" id="PIRSF000239">
    <property type="entry name" value="AHPC"/>
    <property type="match status" value="1"/>
</dbReference>
<dbReference type="InterPro" id="IPR024706">
    <property type="entry name" value="Peroxiredoxin_AhpC-typ"/>
</dbReference>
<evidence type="ECO:0000256" key="8">
    <source>
        <dbReference type="ARBA" id="ARBA00023284"/>
    </source>
</evidence>
<evidence type="ECO:0000256" key="11">
    <source>
        <dbReference type="ARBA" id="ARBA00041373"/>
    </source>
</evidence>
<dbReference type="GO" id="GO:0005737">
    <property type="term" value="C:cytoplasm"/>
    <property type="evidence" value="ECO:0007669"/>
    <property type="project" value="TreeGrafter"/>
</dbReference>
<dbReference type="Pfam" id="PF00578">
    <property type="entry name" value="AhpC-TSA"/>
    <property type="match status" value="1"/>
</dbReference>
<dbReference type="AlphaFoldDB" id="A0A366XQC5"/>
<evidence type="ECO:0000256" key="5">
    <source>
        <dbReference type="ARBA" id="ARBA00022862"/>
    </source>
</evidence>
<evidence type="ECO:0000313" key="16">
    <source>
        <dbReference type="Proteomes" id="UP000253314"/>
    </source>
</evidence>
<dbReference type="PANTHER" id="PTHR42801">
    <property type="entry name" value="THIOREDOXIN-DEPENDENT PEROXIDE REDUCTASE"/>
    <property type="match status" value="1"/>
</dbReference>
<dbReference type="GO" id="GO:0034599">
    <property type="term" value="P:cellular response to oxidative stress"/>
    <property type="evidence" value="ECO:0007669"/>
    <property type="project" value="TreeGrafter"/>
</dbReference>
<dbReference type="InterPro" id="IPR036249">
    <property type="entry name" value="Thioredoxin-like_sf"/>
</dbReference>
<comment type="function">
    <text evidence="1">Thiol-specific peroxidase that catalyzes the reduction of hydrogen peroxide and organic hydroperoxides to water and alcohols, respectively. Plays a role in cell protection against oxidative stress by detoxifying peroxides and as sensor of hydrogen peroxide-mediated signaling events.</text>
</comment>
<organism evidence="15 16">
    <name type="scientific">Bacillus taeanensis</name>
    <dbReference type="NCBI Taxonomy" id="273032"/>
    <lineage>
        <taxon>Bacteria</taxon>
        <taxon>Bacillati</taxon>
        <taxon>Bacillota</taxon>
        <taxon>Bacilli</taxon>
        <taxon>Bacillales</taxon>
        <taxon>Bacillaceae</taxon>
        <taxon>Bacillus</taxon>
    </lineage>
</organism>
<feature type="domain" description="Thioredoxin" evidence="14">
    <location>
        <begin position="3"/>
        <end position="156"/>
    </location>
</feature>
<dbReference type="GO" id="GO:0008379">
    <property type="term" value="F:thioredoxin peroxidase activity"/>
    <property type="evidence" value="ECO:0007669"/>
    <property type="project" value="TreeGrafter"/>
</dbReference>
<keyword evidence="4 15" id="KW-0575">Peroxidase</keyword>
<keyword evidence="16" id="KW-1185">Reference proteome</keyword>
<comment type="caution">
    <text evidence="15">The sequence shown here is derived from an EMBL/GenBank/DDBJ whole genome shotgun (WGS) entry which is preliminary data.</text>
</comment>
<evidence type="ECO:0000256" key="7">
    <source>
        <dbReference type="ARBA" id="ARBA00023157"/>
    </source>
</evidence>
<dbReference type="CDD" id="cd03017">
    <property type="entry name" value="PRX_BCP"/>
    <property type="match status" value="1"/>
</dbReference>
<evidence type="ECO:0000256" key="2">
    <source>
        <dbReference type="ARBA" id="ARBA00011245"/>
    </source>
</evidence>
<dbReference type="SUPFAM" id="SSF52833">
    <property type="entry name" value="Thioredoxin-like"/>
    <property type="match status" value="1"/>
</dbReference>
<evidence type="ECO:0000256" key="13">
    <source>
        <dbReference type="PIRSR" id="PIRSR000239-1"/>
    </source>
</evidence>
<evidence type="ECO:0000256" key="3">
    <source>
        <dbReference type="ARBA" id="ARBA00013017"/>
    </source>
</evidence>
<comment type="catalytic activity">
    <reaction evidence="12">
        <text>a hydroperoxide + [thioredoxin]-dithiol = an alcohol + [thioredoxin]-disulfide + H2O</text>
        <dbReference type="Rhea" id="RHEA:62620"/>
        <dbReference type="Rhea" id="RHEA-COMP:10698"/>
        <dbReference type="Rhea" id="RHEA-COMP:10700"/>
        <dbReference type="ChEBI" id="CHEBI:15377"/>
        <dbReference type="ChEBI" id="CHEBI:29950"/>
        <dbReference type="ChEBI" id="CHEBI:30879"/>
        <dbReference type="ChEBI" id="CHEBI:35924"/>
        <dbReference type="ChEBI" id="CHEBI:50058"/>
        <dbReference type="EC" id="1.11.1.24"/>
    </reaction>
</comment>
<evidence type="ECO:0000256" key="4">
    <source>
        <dbReference type="ARBA" id="ARBA00022559"/>
    </source>
</evidence>
<name>A0A366XQC5_9BACI</name>
<dbReference type="InterPro" id="IPR000866">
    <property type="entry name" value="AhpC/TSA"/>
</dbReference>
<comment type="similarity">
    <text evidence="10">Belongs to the peroxiredoxin family. BCP/PrxQ subfamily.</text>
</comment>
<dbReference type="EMBL" id="QOCW01000024">
    <property type="protein sequence ID" value="RBW68117.1"/>
    <property type="molecule type" value="Genomic_DNA"/>
</dbReference>
<dbReference type="GO" id="GO:0045454">
    <property type="term" value="P:cell redox homeostasis"/>
    <property type="evidence" value="ECO:0007669"/>
    <property type="project" value="TreeGrafter"/>
</dbReference>
<evidence type="ECO:0000256" key="9">
    <source>
        <dbReference type="ARBA" id="ARBA00032824"/>
    </source>
</evidence>
<evidence type="ECO:0000256" key="12">
    <source>
        <dbReference type="ARBA" id="ARBA00049091"/>
    </source>
</evidence>